<keyword evidence="3" id="KW-1185">Reference proteome</keyword>
<dbReference type="Pfam" id="PF08241">
    <property type="entry name" value="Methyltransf_11"/>
    <property type="match status" value="1"/>
</dbReference>
<dbReference type="Gene3D" id="3.40.50.150">
    <property type="entry name" value="Vaccinia Virus protein VP39"/>
    <property type="match status" value="1"/>
</dbReference>
<accession>A0A1S6ITK6</accession>
<dbReference type="GO" id="GO:0008757">
    <property type="term" value="F:S-adenosylmethionine-dependent methyltransferase activity"/>
    <property type="evidence" value="ECO:0007669"/>
    <property type="project" value="InterPro"/>
</dbReference>
<dbReference type="STRING" id="1833852.B0537_02755"/>
<dbReference type="OrthoDB" id="9772751at2"/>
<keyword evidence="2" id="KW-0808">Transferase</keyword>
<feature type="domain" description="Methyltransferase type 11" evidence="1">
    <location>
        <begin position="47"/>
        <end position="139"/>
    </location>
</feature>
<dbReference type="KEGG" id="dfg:B0537_02755"/>
<dbReference type="CDD" id="cd02440">
    <property type="entry name" value="AdoMet_MTases"/>
    <property type="match status" value="1"/>
</dbReference>
<dbReference type="EMBL" id="CP019698">
    <property type="protein sequence ID" value="AQS58106.1"/>
    <property type="molecule type" value="Genomic_DNA"/>
</dbReference>
<protein>
    <submittedName>
        <fullName evidence="2">SAM-dependent methyltransferase</fullName>
    </submittedName>
</protein>
<proteinExistence type="predicted"/>
<dbReference type="AlphaFoldDB" id="A0A1S6ITK6"/>
<organism evidence="2 3">
    <name type="scientific">Desulforamulus ferrireducens</name>
    <dbReference type="NCBI Taxonomy" id="1833852"/>
    <lineage>
        <taxon>Bacteria</taxon>
        <taxon>Bacillati</taxon>
        <taxon>Bacillota</taxon>
        <taxon>Clostridia</taxon>
        <taxon>Eubacteriales</taxon>
        <taxon>Peptococcaceae</taxon>
        <taxon>Desulforamulus</taxon>
    </lineage>
</organism>
<dbReference type="PANTHER" id="PTHR43591:SF24">
    <property type="entry name" value="2-METHOXY-6-POLYPRENYL-1,4-BENZOQUINOL METHYLASE, MITOCHONDRIAL"/>
    <property type="match status" value="1"/>
</dbReference>
<dbReference type="InterPro" id="IPR013216">
    <property type="entry name" value="Methyltransf_11"/>
</dbReference>
<dbReference type="RefSeq" id="WP_077713068.1">
    <property type="nucleotide sequence ID" value="NZ_CP019698.1"/>
</dbReference>
<reference evidence="2 3" key="1">
    <citation type="journal article" date="2016" name="Int. J. Syst. Evol. Microbiol.">
        <title>Desulfotomaculum ferrireducens sp. nov., a moderately thermophilic sulfate-reducing and dissimilatory Fe(III)-reducing bacterium isolated from compost.</title>
        <authorList>
            <person name="Yang G."/>
            <person name="Guo J."/>
            <person name="Zhuang L."/>
            <person name="Yuan Y."/>
            <person name="Zhou S."/>
        </authorList>
    </citation>
    <scope>NUCLEOTIDE SEQUENCE [LARGE SCALE GENOMIC DNA]</scope>
    <source>
        <strain evidence="2 3">GSS09</strain>
    </source>
</reference>
<dbReference type="PANTHER" id="PTHR43591">
    <property type="entry name" value="METHYLTRANSFERASE"/>
    <property type="match status" value="1"/>
</dbReference>
<dbReference type="SUPFAM" id="SSF53335">
    <property type="entry name" value="S-adenosyl-L-methionine-dependent methyltransferases"/>
    <property type="match status" value="1"/>
</dbReference>
<keyword evidence="2" id="KW-0489">Methyltransferase</keyword>
<gene>
    <name evidence="2" type="ORF">B0537_02755</name>
</gene>
<evidence type="ECO:0000313" key="2">
    <source>
        <dbReference type="EMBL" id="AQS58106.1"/>
    </source>
</evidence>
<name>A0A1S6ITK6_9FIRM</name>
<dbReference type="NCBIfam" id="NF045667">
    <property type="entry name" value="MTase_DVU1556"/>
    <property type="match status" value="1"/>
</dbReference>
<dbReference type="Proteomes" id="UP000189464">
    <property type="component" value="Chromosome"/>
</dbReference>
<evidence type="ECO:0000313" key="3">
    <source>
        <dbReference type="Proteomes" id="UP000189464"/>
    </source>
</evidence>
<dbReference type="InterPro" id="IPR029063">
    <property type="entry name" value="SAM-dependent_MTases_sf"/>
</dbReference>
<sequence>MSNSGGYCIYEGTAIRQVTGDSIRPGGFQLTERAMEFCALPPGAKVLDIGCGTGATVEYLIDKYQLQAVGIDPSHLLLAQGRQRRPDLPIFQAVGECLPFYEGEMAGVLAECSLSVMTNPARVLRECQRVLRAGGYLILTDIYAKNSAAVAGLRTLPLVSCVTGAMGRQELEEMLKQAGLRVVLWEDHGELLKQLMVRLILTHGSLKNFWQQGDTGGMTGESIQEIIKEAKLSYYLLVAQKGEDK</sequence>
<evidence type="ECO:0000259" key="1">
    <source>
        <dbReference type="Pfam" id="PF08241"/>
    </source>
</evidence>
<dbReference type="GO" id="GO:0032259">
    <property type="term" value="P:methylation"/>
    <property type="evidence" value="ECO:0007669"/>
    <property type="project" value="UniProtKB-KW"/>
</dbReference>